<dbReference type="eggNOG" id="COG0657">
    <property type="taxonomic scope" value="Bacteria"/>
</dbReference>
<reference evidence="3 4" key="1">
    <citation type="journal article" date="2011" name="Stand. Genomic Sci.">
        <title>High quality draft genome sequence of Segniliparus rugosus CDC 945(T)= (ATCC BAA-974(T)).</title>
        <authorList>
            <person name="Earl A.M."/>
            <person name="Desjardins C.A."/>
            <person name="Fitzgerald M.G."/>
            <person name="Arachchi H.M."/>
            <person name="Zeng Q."/>
            <person name="Mehta T."/>
            <person name="Griggs A."/>
            <person name="Birren B.W."/>
            <person name="Toney N.C."/>
            <person name="Carr J."/>
            <person name="Posey J."/>
            <person name="Butler W.R."/>
        </authorList>
    </citation>
    <scope>NUCLEOTIDE SEQUENCE [LARGE SCALE GENOMIC DNA]</scope>
    <source>
        <strain evidence="4">ATCC BAA-974 / DSM 45345 / CCUG 50838 / CIP 108380 / JCM 13579 / CDC 945</strain>
    </source>
</reference>
<keyword evidence="4" id="KW-1185">Reference proteome</keyword>
<organism evidence="3 4">
    <name type="scientific">Segniliparus rugosus (strain ATCC BAA-974 / DSM 45345 / CCUG 50838 / CIP 108380 / JCM 13579 / CDC 945)</name>
    <dbReference type="NCBI Taxonomy" id="679197"/>
    <lineage>
        <taxon>Bacteria</taxon>
        <taxon>Bacillati</taxon>
        <taxon>Actinomycetota</taxon>
        <taxon>Actinomycetes</taxon>
        <taxon>Mycobacteriales</taxon>
        <taxon>Segniliparaceae</taxon>
        <taxon>Segniliparus</taxon>
    </lineage>
</organism>
<dbReference type="Proteomes" id="UP000004816">
    <property type="component" value="Unassembled WGS sequence"/>
</dbReference>
<proteinExistence type="predicted"/>
<dbReference type="EMBL" id="ACZI02000003">
    <property type="protein sequence ID" value="EFV13799.1"/>
    <property type="molecule type" value="Genomic_DNA"/>
</dbReference>
<gene>
    <name evidence="3" type="ORF">HMPREF9336_01345</name>
</gene>
<dbReference type="HOGENOM" id="CLU_012494_6_1_11"/>
<comment type="caution">
    <text evidence="3">The sequence shown here is derived from an EMBL/GenBank/DDBJ whole genome shotgun (WGS) entry which is preliminary data.</text>
</comment>
<evidence type="ECO:0000313" key="4">
    <source>
        <dbReference type="Proteomes" id="UP000004816"/>
    </source>
</evidence>
<dbReference type="Pfam" id="PF07859">
    <property type="entry name" value="Abhydrolase_3"/>
    <property type="match status" value="1"/>
</dbReference>
<sequence length="319" mass="33575">MPLPRDPIVAAAVKAAFAGAGVTGAPPARGDVAARRANVARVFRHLSASWPSQAGVRADRFALRAPDGAELPLLWYRPDSAHARSAVLYLHGGGMIMDWGVTGPLYEAVVRSYVARSGVPMLVVPYRTAPEHPHPTPVQDCYAALVWLAEHAAELGVDADRIGVMGDSAGGGLAAGVCLLARDRGGPAVAQQILVYPMLDDRTPDPDPELLPGLVWSYDDNATGWAALLGDADHGASLGYAAPARAEDLSGLPPAYIDVGGLDFFLAEDLAFAGRLAAAHVEVELHVHPGCPHGFETFAPQAPVSLRAFDDRLRRIASL</sequence>
<keyword evidence="1" id="KW-0378">Hydrolase</keyword>
<dbReference type="InterPro" id="IPR050300">
    <property type="entry name" value="GDXG_lipolytic_enzyme"/>
</dbReference>
<evidence type="ECO:0000313" key="3">
    <source>
        <dbReference type="EMBL" id="EFV13799.1"/>
    </source>
</evidence>
<feature type="domain" description="Alpha/beta hydrolase fold-3" evidence="2">
    <location>
        <begin position="87"/>
        <end position="296"/>
    </location>
</feature>
<dbReference type="InterPro" id="IPR013094">
    <property type="entry name" value="AB_hydrolase_3"/>
</dbReference>
<dbReference type="PANTHER" id="PTHR48081:SF8">
    <property type="entry name" value="ALPHA_BETA HYDROLASE FOLD-3 DOMAIN-CONTAINING PROTEIN-RELATED"/>
    <property type="match status" value="1"/>
</dbReference>
<accession>E5XPC3</accession>
<dbReference type="PANTHER" id="PTHR48081">
    <property type="entry name" value="AB HYDROLASE SUPERFAMILY PROTEIN C4A8.06C"/>
    <property type="match status" value="1"/>
</dbReference>
<evidence type="ECO:0000256" key="1">
    <source>
        <dbReference type="ARBA" id="ARBA00022801"/>
    </source>
</evidence>
<name>E5XPC3_SEGRC</name>
<dbReference type="SUPFAM" id="SSF53474">
    <property type="entry name" value="alpha/beta-Hydrolases"/>
    <property type="match status" value="1"/>
</dbReference>
<dbReference type="AlphaFoldDB" id="E5XPC3"/>
<evidence type="ECO:0000259" key="2">
    <source>
        <dbReference type="Pfam" id="PF07859"/>
    </source>
</evidence>
<dbReference type="InterPro" id="IPR029058">
    <property type="entry name" value="AB_hydrolase_fold"/>
</dbReference>
<dbReference type="RefSeq" id="WP_007468936.1">
    <property type="nucleotide sequence ID" value="NZ_KI391954.1"/>
</dbReference>
<dbReference type="STRING" id="679197.HMPREF9336_01345"/>
<dbReference type="OrthoDB" id="3181909at2"/>
<dbReference type="Gene3D" id="3.40.50.1820">
    <property type="entry name" value="alpha/beta hydrolase"/>
    <property type="match status" value="1"/>
</dbReference>
<dbReference type="GO" id="GO:0016787">
    <property type="term" value="F:hydrolase activity"/>
    <property type="evidence" value="ECO:0007669"/>
    <property type="project" value="UniProtKB-KW"/>
</dbReference>
<protein>
    <recommendedName>
        <fullName evidence="2">Alpha/beta hydrolase fold-3 domain-containing protein</fullName>
    </recommendedName>
</protein>